<feature type="compositionally biased region" description="Acidic residues" evidence="1">
    <location>
        <begin position="131"/>
        <end position="140"/>
    </location>
</feature>
<dbReference type="Proteomes" id="UP000593573">
    <property type="component" value="Unassembled WGS sequence"/>
</dbReference>
<gene>
    <name evidence="2" type="ORF">Goklo_026482</name>
</gene>
<accession>A0A7J8TV43</accession>
<dbReference type="AlphaFoldDB" id="A0A7J8TV43"/>
<organism evidence="2 3">
    <name type="scientific">Gossypium klotzschianum</name>
    <dbReference type="NCBI Taxonomy" id="34286"/>
    <lineage>
        <taxon>Eukaryota</taxon>
        <taxon>Viridiplantae</taxon>
        <taxon>Streptophyta</taxon>
        <taxon>Embryophyta</taxon>
        <taxon>Tracheophyta</taxon>
        <taxon>Spermatophyta</taxon>
        <taxon>Magnoliopsida</taxon>
        <taxon>eudicotyledons</taxon>
        <taxon>Gunneridae</taxon>
        <taxon>Pentapetalae</taxon>
        <taxon>rosids</taxon>
        <taxon>malvids</taxon>
        <taxon>Malvales</taxon>
        <taxon>Malvaceae</taxon>
        <taxon>Malvoideae</taxon>
        <taxon>Gossypium</taxon>
    </lineage>
</organism>
<evidence type="ECO:0000256" key="1">
    <source>
        <dbReference type="SAM" id="MobiDB-lite"/>
    </source>
</evidence>
<proteinExistence type="predicted"/>
<name>A0A7J8TV43_9ROSI</name>
<comment type="caution">
    <text evidence="2">The sequence shown here is derived from an EMBL/GenBank/DDBJ whole genome shotgun (WGS) entry which is preliminary data.</text>
</comment>
<reference evidence="2 3" key="1">
    <citation type="journal article" date="2019" name="Genome Biol. Evol.">
        <title>Insights into the evolution of the New World diploid cottons (Gossypium, subgenus Houzingenia) based on genome sequencing.</title>
        <authorList>
            <person name="Grover C.E."/>
            <person name="Arick M.A. 2nd"/>
            <person name="Thrash A."/>
            <person name="Conover J.L."/>
            <person name="Sanders W.S."/>
            <person name="Peterson D.G."/>
            <person name="Frelichowski J.E."/>
            <person name="Scheffler J.A."/>
            <person name="Scheffler B.E."/>
            <person name="Wendel J.F."/>
        </authorList>
    </citation>
    <scope>NUCLEOTIDE SEQUENCE [LARGE SCALE GENOMIC DNA]</scope>
    <source>
        <strain evidence="2">57</strain>
        <tissue evidence="2">Leaf</tissue>
    </source>
</reference>
<keyword evidence="3" id="KW-1185">Reference proteome</keyword>
<evidence type="ECO:0000313" key="3">
    <source>
        <dbReference type="Proteomes" id="UP000593573"/>
    </source>
</evidence>
<evidence type="ECO:0000313" key="2">
    <source>
        <dbReference type="EMBL" id="MBA0642013.1"/>
    </source>
</evidence>
<dbReference type="OrthoDB" id="10423396at2759"/>
<protein>
    <submittedName>
        <fullName evidence="2">Uncharacterized protein</fullName>
    </submittedName>
</protein>
<sequence length="140" mass="16826">MSQNPSSFLNPNVEKYFNELQGKTFIQKRRFDPSMGLCKEIWHLVRYQWWERFWTIPKDKDVVPFVQEFYASLQDLESRNTEGHMGDIVPVRGKEVRWIQELGPIFQEFARQNNIRVPNYKPDMFGPTNLEQEEETHESE</sequence>
<dbReference type="EMBL" id="JABFAB010000002">
    <property type="protein sequence ID" value="MBA0642013.1"/>
    <property type="molecule type" value="Genomic_DNA"/>
</dbReference>
<feature type="region of interest" description="Disordered" evidence="1">
    <location>
        <begin position="121"/>
        <end position="140"/>
    </location>
</feature>